<evidence type="ECO:0000313" key="2">
    <source>
        <dbReference type="Proteomes" id="UP000034350"/>
    </source>
</evidence>
<gene>
    <name evidence="1" type="ORF">AAJ76_220002956</name>
</gene>
<evidence type="ECO:0000313" key="1">
    <source>
        <dbReference type="EMBL" id="KKO75389.1"/>
    </source>
</evidence>
<name>A0A0F9ZCU9_9MICR</name>
<dbReference type="GeneID" id="36319555"/>
<dbReference type="EMBL" id="JPQZ01000022">
    <property type="protein sequence ID" value="KKO75389.1"/>
    <property type="molecule type" value="Genomic_DNA"/>
</dbReference>
<sequence>MKYVFQVKTELKRLIEEDIIEESNARISSSALCIPKKWRITFSRRLLNY</sequence>
<protein>
    <submittedName>
        <fullName evidence="1">Uncharacterized protein</fullName>
    </submittedName>
</protein>
<accession>A0A0F9ZCU9</accession>
<comment type="caution">
    <text evidence="1">The sequence shown here is derived from an EMBL/GenBank/DDBJ whole genome shotgun (WGS) entry which is preliminary data.</text>
</comment>
<dbReference type="VEuPathDB" id="MicrosporidiaDB:AAJ76_220002956"/>
<dbReference type="RefSeq" id="XP_024331131.1">
    <property type="nucleotide sequence ID" value="XM_024474630.1"/>
</dbReference>
<dbReference type="Proteomes" id="UP000034350">
    <property type="component" value="Unassembled WGS sequence"/>
</dbReference>
<organism evidence="1 2">
    <name type="scientific">Vairimorpha ceranae</name>
    <dbReference type="NCBI Taxonomy" id="40302"/>
    <lineage>
        <taxon>Eukaryota</taxon>
        <taxon>Fungi</taxon>
        <taxon>Fungi incertae sedis</taxon>
        <taxon>Microsporidia</taxon>
        <taxon>Nosematidae</taxon>
        <taxon>Vairimorpha</taxon>
    </lineage>
</organism>
<proteinExistence type="predicted"/>
<dbReference type="OrthoDB" id="420169at2759"/>
<reference evidence="1 2" key="1">
    <citation type="journal article" date="2015" name="Environ. Microbiol.">
        <title>Genome analyses suggest the presence of polyploidy and recent human-driven expansions in eight global populations of the honeybee pathogen Nosema ceranae.</title>
        <authorList>
            <person name="Pelin A."/>
            <person name="Selman M."/>
            <person name="Aris-Brosou S."/>
            <person name="Farinelli L."/>
            <person name="Corradi N."/>
        </authorList>
    </citation>
    <scope>NUCLEOTIDE SEQUENCE [LARGE SCALE GENOMIC DNA]</scope>
    <source>
        <strain evidence="1 2">PA08 1199</strain>
    </source>
</reference>
<dbReference type="AlphaFoldDB" id="A0A0F9ZCU9"/>
<keyword evidence="2" id="KW-1185">Reference proteome</keyword>